<dbReference type="SMART" id="SM00028">
    <property type="entry name" value="TPR"/>
    <property type="match status" value="9"/>
</dbReference>
<evidence type="ECO:0000313" key="5">
    <source>
        <dbReference type="EMBL" id="KAJ1980387.1"/>
    </source>
</evidence>
<keyword evidence="6" id="KW-1185">Reference proteome</keyword>
<dbReference type="Pfam" id="PF13181">
    <property type="entry name" value="TPR_8"/>
    <property type="match status" value="2"/>
</dbReference>
<feature type="repeat" description="TPR" evidence="3">
    <location>
        <begin position="198"/>
        <end position="231"/>
    </location>
</feature>
<feature type="repeat" description="TPR" evidence="3">
    <location>
        <begin position="646"/>
        <end position="679"/>
    </location>
</feature>
<dbReference type="GO" id="GO:0016567">
    <property type="term" value="P:protein ubiquitination"/>
    <property type="evidence" value="ECO:0007669"/>
    <property type="project" value="TreeGrafter"/>
</dbReference>
<name>A0A9W8E9Y5_9FUNG</name>
<dbReference type="GO" id="GO:0005680">
    <property type="term" value="C:anaphase-promoting complex"/>
    <property type="evidence" value="ECO:0007669"/>
    <property type="project" value="TreeGrafter"/>
</dbReference>
<dbReference type="Pfam" id="PF12895">
    <property type="entry name" value="ANAPC3"/>
    <property type="match status" value="1"/>
</dbReference>
<feature type="compositionally biased region" description="Polar residues" evidence="4">
    <location>
        <begin position="338"/>
        <end position="355"/>
    </location>
</feature>
<dbReference type="PANTHER" id="PTHR12558">
    <property type="entry name" value="CELL DIVISION CYCLE 16,23,27"/>
    <property type="match status" value="1"/>
</dbReference>
<dbReference type="GO" id="GO:0005737">
    <property type="term" value="C:cytoplasm"/>
    <property type="evidence" value="ECO:0007669"/>
    <property type="project" value="TreeGrafter"/>
</dbReference>
<dbReference type="Pfam" id="PF00515">
    <property type="entry name" value="TPR_1"/>
    <property type="match status" value="2"/>
</dbReference>
<dbReference type="Gene3D" id="1.25.40.10">
    <property type="entry name" value="Tetratricopeptide repeat domain"/>
    <property type="match status" value="4"/>
</dbReference>
<protein>
    <submittedName>
        <fullName evidence="5">Anaphase-promoting complex subunit cdc27</fullName>
    </submittedName>
</protein>
<dbReference type="AlphaFoldDB" id="A0A9W8E9Y5"/>
<sequence length="949" mass="104071">MAATVVSDASLQALSSSGADRAVHGQLEQCVRASLAYYNTPNALFFAEQWFALQRTNPRALGYLALCYYREQRYQACQAVLNQHQALLTLPTDHGDYPFQSSPLASSPPSADGHTFSILADPTDTLACIFLQSRTCMAMSRWSDAEYHLQRLLRYWKRKDANAKVSQGAPKPTVGTVPWQSSLRTLASADPLVAPTVAAISYMLGQAYFRTGRLDAATDALRTCLQHDPYYWCAWQDLCRIVILGLDIAMHAIKPYQFSPKLIAVHIVLSVGHTLDPNSFFQPTAPLDLPLSVPESNDHTTSSTKATPDVTSKIGQVASIQTGPRRALVARALGTKKTLPTSPTLNRKGSTSRIPTRTVRPSKLGPSTALSTTKRTTLSKPSGQASPLKPRRVLGKPPASARRPTLLRPTGASSSRSTAITTGRSLAGPKPKSDNPNTRPAMAAPAKHTEPTSSTSPTDKKRHRVPTPLNVNISSTALPLGIPTHPSFAPAAVPNSNVETDAPCVSMFTFSYPAKASEKRVRTGSASHSAPCAQHAADAYITGLLAAYAHSYHAVSQFAGQRALTALATIPARLQSTARVRCLYGRVFFEMGDYGQAEQCFRLAWETEPYRAEDLELYSTLLWHTRQLTALSHLAHALLDTHRQTPQAWCAVGNCLSLQRKPLQALRCFERAIQLDPTFAYGYTLSGHEHISYQQDWEQAQRCFRMALQLDPRHYNAWYGLGMVYQQCEQHAQAETHFQRALAICPTNPVLLCCLGMARENLADPQGALQYYDRAVQAAVLCSSDRSSRASETDALVVEVLDTSTLAANPHAVFARFKKAKVLVHLEQYTEALEELELLKPLVPNEANLYFLAAQIHQHLAQHHQAMLCYAWAMDLDPQSAAVITEAMDQLKLELSAEHNDAVLDAPLAEDSIDAAAQGAQEAEIPVDFQAGWEAMAVVDTQIRDAFRF</sequence>
<feature type="repeat" description="TPR" evidence="3">
    <location>
        <begin position="578"/>
        <end position="611"/>
    </location>
</feature>
<comment type="similarity">
    <text evidence="2">Belongs to the APC3/CDC27 family.</text>
</comment>
<dbReference type="GO" id="GO:0007091">
    <property type="term" value="P:metaphase/anaphase transition of mitotic cell cycle"/>
    <property type="evidence" value="ECO:0007669"/>
    <property type="project" value="TreeGrafter"/>
</dbReference>
<dbReference type="PANTHER" id="PTHR12558:SF13">
    <property type="entry name" value="CELL DIVISION CYCLE PROTEIN 27 HOMOLOG"/>
    <property type="match status" value="1"/>
</dbReference>
<dbReference type="SUPFAM" id="SSF48452">
    <property type="entry name" value="TPR-like"/>
    <property type="match status" value="3"/>
</dbReference>
<keyword evidence="1 3" id="KW-0802">TPR repeat</keyword>
<dbReference type="OrthoDB" id="329563at2759"/>
<evidence type="ECO:0000256" key="1">
    <source>
        <dbReference type="ARBA" id="ARBA00022803"/>
    </source>
</evidence>
<reference evidence="5" key="1">
    <citation type="submission" date="2022-07" db="EMBL/GenBank/DDBJ databases">
        <title>Phylogenomic reconstructions and comparative analyses of Kickxellomycotina fungi.</title>
        <authorList>
            <person name="Reynolds N.K."/>
            <person name="Stajich J.E."/>
            <person name="Barry K."/>
            <person name="Grigoriev I.V."/>
            <person name="Crous P."/>
            <person name="Smith M.E."/>
        </authorList>
    </citation>
    <scope>NUCLEOTIDE SEQUENCE</scope>
    <source>
        <strain evidence="5">RSA 567</strain>
    </source>
</reference>
<dbReference type="EMBL" id="JANBQB010000171">
    <property type="protein sequence ID" value="KAJ1980387.1"/>
    <property type="molecule type" value="Genomic_DNA"/>
</dbReference>
<evidence type="ECO:0000256" key="4">
    <source>
        <dbReference type="SAM" id="MobiDB-lite"/>
    </source>
</evidence>
<feature type="repeat" description="TPR" evidence="3">
    <location>
        <begin position="847"/>
        <end position="880"/>
    </location>
</feature>
<comment type="caution">
    <text evidence="5">The sequence shown here is derived from an EMBL/GenBank/DDBJ whole genome shotgun (WGS) entry which is preliminary data.</text>
</comment>
<dbReference type="InterPro" id="IPR011990">
    <property type="entry name" value="TPR-like_helical_dom_sf"/>
</dbReference>
<accession>A0A9W8E9Y5</accession>
<organism evidence="5 6">
    <name type="scientific">Dimargaris verticillata</name>
    <dbReference type="NCBI Taxonomy" id="2761393"/>
    <lineage>
        <taxon>Eukaryota</taxon>
        <taxon>Fungi</taxon>
        <taxon>Fungi incertae sedis</taxon>
        <taxon>Zoopagomycota</taxon>
        <taxon>Kickxellomycotina</taxon>
        <taxon>Dimargaritomycetes</taxon>
        <taxon>Dimargaritales</taxon>
        <taxon>Dimargaritaceae</taxon>
        <taxon>Dimargaris</taxon>
    </lineage>
</organism>
<dbReference type="Proteomes" id="UP001151582">
    <property type="component" value="Unassembled WGS sequence"/>
</dbReference>
<dbReference type="GO" id="GO:0031145">
    <property type="term" value="P:anaphase-promoting complex-dependent catabolic process"/>
    <property type="evidence" value="ECO:0007669"/>
    <property type="project" value="TreeGrafter"/>
</dbReference>
<evidence type="ECO:0000313" key="6">
    <source>
        <dbReference type="Proteomes" id="UP001151582"/>
    </source>
</evidence>
<feature type="region of interest" description="Disordered" evidence="4">
    <location>
        <begin position="332"/>
        <end position="467"/>
    </location>
</feature>
<gene>
    <name evidence="5" type="primary">CDC27</name>
    <name evidence="5" type="ORF">H4R34_002470</name>
</gene>
<evidence type="ECO:0000256" key="3">
    <source>
        <dbReference type="PROSITE-ProRule" id="PRU00339"/>
    </source>
</evidence>
<proteinExistence type="inferred from homology"/>
<dbReference type="GO" id="GO:0051301">
    <property type="term" value="P:cell division"/>
    <property type="evidence" value="ECO:0007669"/>
    <property type="project" value="TreeGrafter"/>
</dbReference>
<dbReference type="InterPro" id="IPR019734">
    <property type="entry name" value="TPR_rpt"/>
</dbReference>
<dbReference type="PROSITE" id="PS50005">
    <property type="entry name" value="TPR"/>
    <property type="match status" value="5"/>
</dbReference>
<feature type="compositionally biased region" description="Polar residues" evidence="4">
    <location>
        <begin position="368"/>
        <end position="385"/>
    </location>
</feature>
<feature type="compositionally biased region" description="Polar residues" evidence="4">
    <location>
        <begin position="411"/>
        <end position="424"/>
    </location>
</feature>
<evidence type="ECO:0000256" key="2">
    <source>
        <dbReference type="ARBA" id="ARBA00038210"/>
    </source>
</evidence>
<feature type="repeat" description="TPR" evidence="3">
    <location>
        <begin position="715"/>
        <end position="748"/>
    </location>
</feature>